<dbReference type="InterPro" id="IPR000742">
    <property type="entry name" value="EGF"/>
</dbReference>
<dbReference type="Pfam" id="PF07645">
    <property type="entry name" value="EGF_CA"/>
    <property type="match status" value="1"/>
</dbReference>
<comment type="caution">
    <text evidence="12">The sequence shown here is derived from an EMBL/GenBank/DDBJ whole genome shotgun (WGS) entry which is preliminary data.</text>
</comment>
<accession>A0A433UBN2</accession>
<keyword evidence="13" id="KW-1185">Reference proteome</keyword>
<keyword evidence="5 8" id="KW-1015">Disulfide bond</keyword>
<dbReference type="PANTHER" id="PTHR24050">
    <property type="entry name" value="PA14 DOMAIN-CONTAINING PROTEIN"/>
    <property type="match status" value="1"/>
</dbReference>
<dbReference type="GO" id="GO:0005509">
    <property type="term" value="F:calcium ion binding"/>
    <property type="evidence" value="ECO:0007669"/>
    <property type="project" value="InterPro"/>
</dbReference>
<dbReference type="CDD" id="cd00054">
    <property type="entry name" value="EGF_CA"/>
    <property type="match status" value="1"/>
</dbReference>
<dbReference type="GO" id="GO:0016020">
    <property type="term" value="C:membrane"/>
    <property type="evidence" value="ECO:0007669"/>
    <property type="project" value="UniProtKB-SubCell"/>
</dbReference>
<dbReference type="Proteomes" id="UP000271974">
    <property type="component" value="Unassembled WGS sequence"/>
</dbReference>
<evidence type="ECO:0000256" key="1">
    <source>
        <dbReference type="ARBA" id="ARBA00022473"/>
    </source>
</evidence>
<keyword evidence="4 9" id="KW-0677">Repeat</keyword>
<dbReference type="OrthoDB" id="6250255at2759"/>
<dbReference type="Gene3D" id="2.10.25.10">
    <property type="entry name" value="Laminin"/>
    <property type="match status" value="1"/>
</dbReference>
<dbReference type="GO" id="GO:0007154">
    <property type="term" value="P:cell communication"/>
    <property type="evidence" value="ECO:0007669"/>
    <property type="project" value="InterPro"/>
</dbReference>
<feature type="disulfide bond" evidence="8">
    <location>
        <begin position="95"/>
        <end position="104"/>
    </location>
</feature>
<feature type="domain" description="DSL" evidence="11">
    <location>
        <begin position="59"/>
        <end position="104"/>
    </location>
</feature>
<evidence type="ECO:0000256" key="6">
    <source>
        <dbReference type="ARBA" id="ARBA00023180"/>
    </source>
</evidence>
<dbReference type="Pfam" id="PF01414">
    <property type="entry name" value="DSL"/>
    <property type="match status" value="1"/>
</dbReference>
<evidence type="ECO:0000256" key="3">
    <source>
        <dbReference type="ARBA" id="ARBA00022729"/>
    </source>
</evidence>
<evidence type="ECO:0000259" key="10">
    <source>
        <dbReference type="PROSITE" id="PS50026"/>
    </source>
</evidence>
<dbReference type="InterPro" id="IPR049883">
    <property type="entry name" value="NOTCH1_EGF-like"/>
</dbReference>
<dbReference type="AlphaFoldDB" id="A0A433UBN2"/>
<feature type="disulfide bond" evidence="8">
    <location>
        <begin position="74"/>
        <end position="86"/>
    </location>
</feature>
<evidence type="ECO:0000256" key="5">
    <source>
        <dbReference type="ARBA" id="ARBA00023157"/>
    </source>
</evidence>
<dbReference type="Gene3D" id="2.10.25.140">
    <property type="match status" value="1"/>
</dbReference>
<gene>
    <name evidence="12" type="ORF">EGW08_000957</name>
</gene>
<dbReference type="FunFam" id="2.10.25.140:FF:000001">
    <property type="entry name" value="Delta-like protein"/>
    <property type="match status" value="1"/>
</dbReference>
<comment type="subcellular location">
    <subcellularLocation>
        <location evidence="9">Membrane</location>
        <topology evidence="9">Single-pass type I membrane protein</topology>
    </subcellularLocation>
</comment>
<dbReference type="PROSITE" id="PS51051">
    <property type="entry name" value="DSL"/>
    <property type="match status" value="1"/>
</dbReference>
<dbReference type="InterPro" id="IPR000152">
    <property type="entry name" value="EGF-type_Asp/Asn_hydroxyl_site"/>
</dbReference>
<protein>
    <recommendedName>
        <fullName evidence="9">Delta-like protein</fullName>
    </recommendedName>
</protein>
<keyword evidence="6" id="KW-0325">Glycoprotein</keyword>
<keyword evidence="1 9" id="KW-0217">Developmental protein</keyword>
<dbReference type="SMART" id="SM00051">
    <property type="entry name" value="DSL"/>
    <property type="match status" value="1"/>
</dbReference>
<evidence type="ECO:0000256" key="7">
    <source>
        <dbReference type="PROSITE-ProRule" id="PRU00076"/>
    </source>
</evidence>
<dbReference type="SUPFAM" id="SSF57196">
    <property type="entry name" value="EGF/Laminin"/>
    <property type="match status" value="1"/>
</dbReference>
<proteinExistence type="predicted"/>
<evidence type="ECO:0000256" key="2">
    <source>
        <dbReference type="ARBA" id="ARBA00022536"/>
    </source>
</evidence>
<dbReference type="PROSITE" id="PS50026">
    <property type="entry name" value="EGF_3"/>
    <property type="match status" value="1"/>
</dbReference>
<comment type="caution">
    <text evidence="7">Lacks conserved residue(s) required for the propagation of feature annotation.</text>
</comment>
<dbReference type="PROSITE" id="PS00010">
    <property type="entry name" value="ASX_HYDROXYL"/>
    <property type="match status" value="1"/>
</dbReference>
<sequence>MMVAEAYDHDRFTSNDHMHTWGIRLRETVYPSRDQAHWAYRVMSQSYGKRPSLAFKIRLYCDPDFYTSKCNVYCKAEDSWKGHYTCDKASGQKVCHPGWEGSNCENDIDECSRDSNLCNHGTCVNSLGSYTCLCQDGYIGKQEL</sequence>
<dbReference type="STRING" id="188477.A0A433UBN2"/>
<evidence type="ECO:0000256" key="8">
    <source>
        <dbReference type="PROSITE-ProRule" id="PRU00377"/>
    </source>
</evidence>
<dbReference type="InterPro" id="IPR001881">
    <property type="entry name" value="EGF-like_Ca-bd_dom"/>
</dbReference>
<evidence type="ECO:0000259" key="11">
    <source>
        <dbReference type="PROSITE" id="PS51051"/>
    </source>
</evidence>
<name>A0A433UBN2_ELYCH</name>
<dbReference type="InterPro" id="IPR052235">
    <property type="entry name" value="Nephronectin_domain"/>
</dbReference>
<evidence type="ECO:0000313" key="13">
    <source>
        <dbReference type="Proteomes" id="UP000271974"/>
    </source>
</evidence>
<feature type="domain" description="EGF-like" evidence="10">
    <location>
        <begin position="107"/>
        <end position="141"/>
    </location>
</feature>
<dbReference type="EMBL" id="RQTK01000015">
    <property type="protein sequence ID" value="RUS91245.1"/>
    <property type="molecule type" value="Genomic_DNA"/>
</dbReference>
<dbReference type="InterPro" id="IPR001774">
    <property type="entry name" value="DSL"/>
</dbReference>
<dbReference type="PROSITE" id="PS01187">
    <property type="entry name" value="EGF_CA"/>
    <property type="match status" value="1"/>
</dbReference>
<feature type="disulfide bond" evidence="8">
    <location>
        <begin position="61"/>
        <end position="70"/>
    </location>
</feature>
<evidence type="ECO:0000256" key="9">
    <source>
        <dbReference type="RuleBase" id="RU280815"/>
    </source>
</evidence>
<reference evidence="12 13" key="1">
    <citation type="submission" date="2019-01" db="EMBL/GenBank/DDBJ databases">
        <title>A draft genome assembly of the solar-powered sea slug Elysia chlorotica.</title>
        <authorList>
            <person name="Cai H."/>
            <person name="Li Q."/>
            <person name="Fang X."/>
            <person name="Li J."/>
            <person name="Curtis N.E."/>
            <person name="Altenburger A."/>
            <person name="Shibata T."/>
            <person name="Feng M."/>
            <person name="Maeda T."/>
            <person name="Schwartz J.A."/>
            <person name="Shigenobu S."/>
            <person name="Lundholm N."/>
            <person name="Nishiyama T."/>
            <person name="Yang H."/>
            <person name="Hasebe M."/>
            <person name="Li S."/>
            <person name="Pierce S.K."/>
            <person name="Wang J."/>
        </authorList>
    </citation>
    <scope>NUCLEOTIDE SEQUENCE [LARGE SCALE GENOMIC DNA]</scope>
    <source>
        <strain evidence="12">EC2010</strain>
        <tissue evidence="12">Whole organism of an adult</tissue>
    </source>
</reference>
<organism evidence="12 13">
    <name type="scientific">Elysia chlorotica</name>
    <name type="common">Eastern emerald elysia</name>
    <name type="synonym">Sea slug</name>
    <dbReference type="NCBI Taxonomy" id="188477"/>
    <lineage>
        <taxon>Eukaryota</taxon>
        <taxon>Metazoa</taxon>
        <taxon>Spiralia</taxon>
        <taxon>Lophotrochozoa</taxon>
        <taxon>Mollusca</taxon>
        <taxon>Gastropoda</taxon>
        <taxon>Heterobranchia</taxon>
        <taxon>Euthyneura</taxon>
        <taxon>Panpulmonata</taxon>
        <taxon>Sacoglossa</taxon>
        <taxon>Placobranchoidea</taxon>
        <taxon>Plakobranchidae</taxon>
        <taxon>Elysia</taxon>
    </lineage>
</organism>
<keyword evidence="9" id="KW-1133">Transmembrane helix</keyword>
<dbReference type="SMART" id="SM00179">
    <property type="entry name" value="EGF_CA"/>
    <property type="match status" value="1"/>
</dbReference>
<dbReference type="InterPro" id="IPR018097">
    <property type="entry name" value="EGF_Ca-bd_CS"/>
</dbReference>
<keyword evidence="2 7" id="KW-0245">EGF-like domain</keyword>
<dbReference type="PANTHER" id="PTHR24050:SF28">
    <property type="entry name" value="UROMODULIN-LIKE"/>
    <property type="match status" value="1"/>
</dbReference>
<dbReference type="FunFam" id="2.10.25.10:FF:000003">
    <property type="entry name" value="fibrillin-1 isoform X1"/>
    <property type="match status" value="1"/>
</dbReference>
<evidence type="ECO:0000313" key="12">
    <source>
        <dbReference type="EMBL" id="RUS91245.1"/>
    </source>
</evidence>
<keyword evidence="9" id="KW-0472">Membrane</keyword>
<evidence type="ECO:0000256" key="4">
    <source>
        <dbReference type="ARBA" id="ARBA00022737"/>
    </source>
</evidence>
<keyword evidence="9" id="KW-0812">Transmembrane</keyword>
<keyword evidence="3 9" id="KW-0732">Signal</keyword>
<comment type="function">
    <text evidence="9">Putative Notch ligand involved in the mediation of Notch signaling.</text>
</comment>